<gene>
    <name evidence="6" type="ORF">IAI60_01645</name>
</gene>
<dbReference type="InterPro" id="IPR021095">
    <property type="entry name" value="DUF3734"/>
</dbReference>
<dbReference type="EMBL" id="JACTNF010000001">
    <property type="protein sequence ID" value="MBO1073307.1"/>
    <property type="molecule type" value="Genomic_DNA"/>
</dbReference>
<dbReference type="InterPro" id="IPR002641">
    <property type="entry name" value="PNPLA_dom"/>
</dbReference>
<dbReference type="Proteomes" id="UP001518990">
    <property type="component" value="Unassembled WGS sequence"/>
</dbReference>
<name>A0ABS3K8H6_9PROT</name>
<accession>A0ABS3K8H6</accession>
<evidence type="ECO:0000259" key="5">
    <source>
        <dbReference type="PROSITE" id="PS51635"/>
    </source>
</evidence>
<keyword evidence="3 4" id="KW-0443">Lipid metabolism</keyword>
<dbReference type="Gene3D" id="3.40.1090.10">
    <property type="entry name" value="Cytosolic phospholipase A2 catalytic domain"/>
    <property type="match status" value="2"/>
</dbReference>
<sequence>METETPLRRTALVLSGGIALGAFEAGLCAALEEAGQPRPDWVVGVSAGAINTVIFAGNPPERRAARLRKFWDSLSDDPLPGLSLFFGPPAAGAWRRAYNRSAALQTLLLGRPGLFTPRLTPGALVGKAPALYDLSPLCRRLPDVVDFDRLNGGDLRVTLAATDIVSGERMVFDTARGARIEPEHVAASCALLPLFKPVEIGGRLLGDGGFASNTPLDLVLDEPGGQEVLCLVAELFAAPGGPPHSLSTAVARAGDLGFGNQTQRILDGHARILRLRGAVRRLAAQLPEDRRADPETAALMAEADGPERATVARIGYRAAPDEAGPGKLFDFSRASIAERWEGGGRALREALRRLAEAGDTAPGLTLHEVEAGPAMKG</sequence>
<evidence type="ECO:0000256" key="2">
    <source>
        <dbReference type="ARBA" id="ARBA00022963"/>
    </source>
</evidence>
<protein>
    <submittedName>
        <fullName evidence="6">Patatin-like phospholipase family protein</fullName>
    </submittedName>
</protein>
<evidence type="ECO:0000256" key="1">
    <source>
        <dbReference type="ARBA" id="ARBA00022801"/>
    </source>
</evidence>
<dbReference type="Pfam" id="PF12536">
    <property type="entry name" value="DUF3734"/>
    <property type="match status" value="1"/>
</dbReference>
<feature type="active site" description="Proton acceptor" evidence="4">
    <location>
        <position position="207"/>
    </location>
</feature>
<dbReference type="RefSeq" id="WP_207444910.1">
    <property type="nucleotide sequence ID" value="NZ_CP061091.1"/>
</dbReference>
<dbReference type="InterPro" id="IPR016035">
    <property type="entry name" value="Acyl_Trfase/lysoPLipase"/>
</dbReference>
<evidence type="ECO:0000313" key="6">
    <source>
        <dbReference type="EMBL" id="MBO1073307.1"/>
    </source>
</evidence>
<organism evidence="6 7">
    <name type="scientific">Roseomonas marmotae</name>
    <dbReference type="NCBI Taxonomy" id="2768161"/>
    <lineage>
        <taxon>Bacteria</taxon>
        <taxon>Pseudomonadati</taxon>
        <taxon>Pseudomonadota</taxon>
        <taxon>Alphaproteobacteria</taxon>
        <taxon>Acetobacterales</taxon>
        <taxon>Roseomonadaceae</taxon>
        <taxon>Roseomonas</taxon>
    </lineage>
</organism>
<keyword evidence="7" id="KW-1185">Reference proteome</keyword>
<keyword evidence="1 4" id="KW-0378">Hydrolase</keyword>
<dbReference type="Pfam" id="PF01734">
    <property type="entry name" value="Patatin"/>
    <property type="match status" value="1"/>
</dbReference>
<evidence type="ECO:0000256" key="3">
    <source>
        <dbReference type="ARBA" id="ARBA00023098"/>
    </source>
</evidence>
<proteinExistence type="predicted"/>
<evidence type="ECO:0000313" key="7">
    <source>
        <dbReference type="Proteomes" id="UP001518990"/>
    </source>
</evidence>
<comment type="caution">
    <text evidence="4">Lacks conserved residue(s) required for the propagation of feature annotation.</text>
</comment>
<feature type="short sequence motif" description="GXSXG" evidence="4">
    <location>
        <begin position="44"/>
        <end position="48"/>
    </location>
</feature>
<dbReference type="PANTHER" id="PTHR14226:SF57">
    <property type="entry name" value="BLR7027 PROTEIN"/>
    <property type="match status" value="1"/>
</dbReference>
<feature type="short sequence motif" description="DGA/G" evidence="4">
    <location>
        <begin position="207"/>
        <end position="209"/>
    </location>
</feature>
<reference evidence="6 7" key="1">
    <citation type="submission" date="2020-09" db="EMBL/GenBank/DDBJ databases">
        <title>Roseomonas.</title>
        <authorList>
            <person name="Zhu W."/>
        </authorList>
    </citation>
    <scope>NUCLEOTIDE SEQUENCE [LARGE SCALE GENOMIC DNA]</scope>
    <source>
        <strain evidence="6 7">1311</strain>
    </source>
</reference>
<dbReference type="PROSITE" id="PS51635">
    <property type="entry name" value="PNPLA"/>
    <property type="match status" value="1"/>
</dbReference>
<feature type="domain" description="PNPLA" evidence="5">
    <location>
        <begin position="12"/>
        <end position="220"/>
    </location>
</feature>
<dbReference type="PANTHER" id="PTHR14226">
    <property type="entry name" value="NEUROPATHY TARGET ESTERASE/SWISS CHEESE D.MELANOGASTER"/>
    <property type="match status" value="1"/>
</dbReference>
<feature type="active site" description="Nucleophile" evidence="4">
    <location>
        <position position="46"/>
    </location>
</feature>
<dbReference type="SUPFAM" id="SSF52151">
    <property type="entry name" value="FabD/lysophospholipase-like"/>
    <property type="match status" value="1"/>
</dbReference>
<dbReference type="InterPro" id="IPR050301">
    <property type="entry name" value="NTE"/>
</dbReference>
<evidence type="ECO:0000256" key="4">
    <source>
        <dbReference type="PROSITE-ProRule" id="PRU01161"/>
    </source>
</evidence>
<keyword evidence="2 4" id="KW-0442">Lipid degradation</keyword>
<comment type="caution">
    <text evidence="6">The sequence shown here is derived from an EMBL/GenBank/DDBJ whole genome shotgun (WGS) entry which is preliminary data.</text>
</comment>